<dbReference type="PANTHER" id="PTHR38248:SF2">
    <property type="entry name" value="FUNK1 11"/>
    <property type="match status" value="1"/>
</dbReference>
<feature type="region of interest" description="Disordered" evidence="1">
    <location>
        <begin position="379"/>
        <end position="405"/>
    </location>
</feature>
<dbReference type="AlphaFoldDB" id="A0A8H5B520"/>
<name>A0A8H5B520_9AGAR</name>
<dbReference type="OrthoDB" id="312874at2759"/>
<evidence type="ECO:0000259" key="2">
    <source>
        <dbReference type="PROSITE" id="PS50011"/>
    </source>
</evidence>
<evidence type="ECO:0000313" key="3">
    <source>
        <dbReference type="EMBL" id="KAF5316637.1"/>
    </source>
</evidence>
<dbReference type="InterPro" id="IPR000719">
    <property type="entry name" value="Prot_kinase_dom"/>
</dbReference>
<dbReference type="EMBL" id="JAACJJ010000042">
    <property type="protein sequence ID" value="KAF5316637.1"/>
    <property type="molecule type" value="Genomic_DNA"/>
</dbReference>
<sequence>MVLHDIDLFLEQYAPCRVGADSIRACMENLCGQDEPLLATSDRGVSYWLAQKCIQKALEKRNEEVMPLQKIIDSILEQRNSVLEMWAAHNSILCNRPEGCIQTSTLFGWSCQTDAMVPIRGRAEDDDHDILVDCCRIMNEDPRRMWIYGLTYDHNGISAFYMSRSHSVGTHAFDLKKNPAHLVELILSFAFATPVQLGIDPLVRQYISLEDQTSPSYVYEIPSSAAGVPSVFYRTVRCLYQERRTRVEGRATRIWEVTQVDSADGLNEVVPERRAILKDIWLDTNVPTEAENLQAIFDAVEDFIEVGLKSQIATQLQQDPGFDCNPAAMQRLLGCFIDTDERLKHFDDAIKKRLRDHLTDKKYRSLFVTHTHAWQGRLSHQGGVDSQRTRPIANDAKDDTAESVRPTKRQSRFVYEEVCADLRTVGTLGNLMDVIDQALDALRILYCAGWVHRDISKGNILIAEEEAGKWKLKLSDFELSQQSGNGDGCIGTPYFMPHEVLNAEYLLNGHRDCTEHKSLAVSLKLPVGSPEYERLKDINKDFCERIETLPGDSTQFIPEYKAPVLYNFQHDLESLWWVLHYCITTWVDHQPSQDYAREVFLRSLHPSTRRNLAFRHNFKSRGGRFLQPKIKPLFADFMESLRAAMYEEYVAREAFGQLSMSASYSYIHNFFARQFQELLPHGDDGWKDVPIVSSS</sequence>
<organism evidence="3 4">
    <name type="scientific">Psilocybe cf. subviscida</name>
    <dbReference type="NCBI Taxonomy" id="2480587"/>
    <lineage>
        <taxon>Eukaryota</taxon>
        <taxon>Fungi</taxon>
        <taxon>Dikarya</taxon>
        <taxon>Basidiomycota</taxon>
        <taxon>Agaricomycotina</taxon>
        <taxon>Agaricomycetes</taxon>
        <taxon>Agaricomycetidae</taxon>
        <taxon>Agaricales</taxon>
        <taxon>Agaricineae</taxon>
        <taxon>Strophariaceae</taxon>
        <taxon>Psilocybe</taxon>
    </lineage>
</organism>
<dbReference type="Gene3D" id="1.10.510.10">
    <property type="entry name" value="Transferase(Phosphotransferase) domain 1"/>
    <property type="match status" value="1"/>
</dbReference>
<evidence type="ECO:0000313" key="4">
    <source>
        <dbReference type="Proteomes" id="UP000567179"/>
    </source>
</evidence>
<feature type="domain" description="Protein kinase" evidence="2">
    <location>
        <begin position="240"/>
        <end position="671"/>
    </location>
</feature>
<accession>A0A8H5B520</accession>
<keyword evidence="4" id="KW-1185">Reference proteome</keyword>
<dbReference type="SUPFAM" id="SSF56112">
    <property type="entry name" value="Protein kinase-like (PK-like)"/>
    <property type="match status" value="1"/>
</dbReference>
<dbReference type="Proteomes" id="UP000567179">
    <property type="component" value="Unassembled WGS sequence"/>
</dbReference>
<dbReference type="GO" id="GO:0005524">
    <property type="term" value="F:ATP binding"/>
    <property type="evidence" value="ECO:0007669"/>
    <property type="project" value="InterPro"/>
</dbReference>
<gene>
    <name evidence="3" type="ORF">D9619_006091</name>
</gene>
<proteinExistence type="predicted"/>
<protein>
    <recommendedName>
        <fullName evidence="2">Protein kinase domain-containing protein</fullName>
    </recommendedName>
</protein>
<dbReference type="Pfam" id="PF17667">
    <property type="entry name" value="Pkinase_fungal"/>
    <property type="match status" value="1"/>
</dbReference>
<dbReference type="InterPro" id="IPR011009">
    <property type="entry name" value="Kinase-like_dom_sf"/>
</dbReference>
<dbReference type="InterPro" id="IPR040976">
    <property type="entry name" value="Pkinase_fungal"/>
</dbReference>
<comment type="caution">
    <text evidence="3">The sequence shown here is derived from an EMBL/GenBank/DDBJ whole genome shotgun (WGS) entry which is preliminary data.</text>
</comment>
<evidence type="ECO:0000256" key="1">
    <source>
        <dbReference type="SAM" id="MobiDB-lite"/>
    </source>
</evidence>
<dbReference type="PROSITE" id="PS50011">
    <property type="entry name" value="PROTEIN_KINASE_DOM"/>
    <property type="match status" value="1"/>
</dbReference>
<reference evidence="3 4" key="1">
    <citation type="journal article" date="2020" name="ISME J.">
        <title>Uncovering the hidden diversity of litter-decomposition mechanisms in mushroom-forming fungi.</title>
        <authorList>
            <person name="Floudas D."/>
            <person name="Bentzer J."/>
            <person name="Ahren D."/>
            <person name="Johansson T."/>
            <person name="Persson P."/>
            <person name="Tunlid A."/>
        </authorList>
    </citation>
    <scope>NUCLEOTIDE SEQUENCE [LARGE SCALE GENOMIC DNA]</scope>
    <source>
        <strain evidence="3 4">CBS 101986</strain>
    </source>
</reference>
<dbReference type="GO" id="GO:0004672">
    <property type="term" value="F:protein kinase activity"/>
    <property type="evidence" value="ECO:0007669"/>
    <property type="project" value="InterPro"/>
</dbReference>
<dbReference type="PANTHER" id="PTHR38248">
    <property type="entry name" value="FUNK1 6"/>
    <property type="match status" value="1"/>
</dbReference>